<organism evidence="3 4">
    <name type="scientific">Novacetimonas maltaceti</name>
    <dbReference type="NCBI Taxonomy" id="1203393"/>
    <lineage>
        <taxon>Bacteria</taxon>
        <taxon>Pseudomonadati</taxon>
        <taxon>Pseudomonadota</taxon>
        <taxon>Alphaproteobacteria</taxon>
        <taxon>Acetobacterales</taxon>
        <taxon>Acetobacteraceae</taxon>
        <taxon>Novacetimonas</taxon>
    </lineage>
</organism>
<dbReference type="PANTHER" id="PTHR35562">
    <property type="entry name" value="DNA ENDONUCLEASE SMRA-RELATED"/>
    <property type="match status" value="1"/>
</dbReference>
<keyword evidence="4" id="KW-1185">Reference proteome</keyword>
<dbReference type="InterPro" id="IPR036063">
    <property type="entry name" value="Smr_dom_sf"/>
</dbReference>
<feature type="domain" description="Smr" evidence="2">
    <location>
        <begin position="154"/>
        <end position="234"/>
    </location>
</feature>
<proteinExistence type="predicted"/>
<feature type="region of interest" description="Disordered" evidence="1">
    <location>
        <begin position="72"/>
        <end position="126"/>
    </location>
</feature>
<dbReference type="Gene3D" id="3.30.1370.110">
    <property type="match status" value="1"/>
</dbReference>
<dbReference type="SMART" id="SM00463">
    <property type="entry name" value="SMR"/>
    <property type="match status" value="1"/>
</dbReference>
<dbReference type="EMBL" id="POTC01000021">
    <property type="protein sequence ID" value="POF62562.1"/>
    <property type="molecule type" value="Genomic_DNA"/>
</dbReference>
<protein>
    <recommendedName>
        <fullName evidence="2">Smr domain-containing protein</fullName>
    </recommendedName>
</protein>
<sequence length="239" mass="26698">MRAWQYVMIRNGDRTLSCRVAHVGLLRVIICRENGNSGRGRKVKVRRRRILNQDEQALWAAFTQDISPLRPARAAPRAPLSPPPAPAQEGAPAPRVAAPADGIRRLNPPGLHQRSPHGRTDHDRALEIGVRRPGLDDTSWRGLVSGRLRPQRRLDLHGQIAQTAFYRLHTFLLQARADNVRCVEIITGLGSGVNGGILRRELPLWLGRADLRRFILAVVHPHAANQGAVRVLLRRQSRA</sequence>
<comment type="caution">
    <text evidence="3">The sequence shown here is derived from an EMBL/GenBank/DDBJ whole genome shotgun (WGS) entry which is preliminary data.</text>
</comment>
<reference evidence="3 4" key="1">
    <citation type="submission" date="2018-01" db="EMBL/GenBank/DDBJ databases">
        <title>Draft Genome Sequence of Komagataeibacter maltaceti LMG 1529, a Vinegar Producing Acetic Acid Bacterium Isolated from Malt Vinegar Brewery Acetifiers.</title>
        <authorList>
            <person name="Zhang Q."/>
            <person name="Hollensteiner J."/>
            <person name="Poehlein A."/>
            <person name="Daniel R."/>
        </authorList>
    </citation>
    <scope>NUCLEOTIDE SEQUENCE [LARGE SCALE GENOMIC DNA]</scope>
    <source>
        <strain evidence="3 4">LMG 1529</strain>
    </source>
</reference>
<evidence type="ECO:0000313" key="4">
    <source>
        <dbReference type="Proteomes" id="UP000237344"/>
    </source>
</evidence>
<dbReference type="Proteomes" id="UP000237344">
    <property type="component" value="Unassembled WGS sequence"/>
</dbReference>
<dbReference type="PROSITE" id="PS50828">
    <property type="entry name" value="SMR"/>
    <property type="match status" value="1"/>
</dbReference>
<name>A0A2S3W122_9PROT</name>
<dbReference type="SUPFAM" id="SSF160443">
    <property type="entry name" value="SMR domain-like"/>
    <property type="match status" value="1"/>
</dbReference>
<dbReference type="InterPro" id="IPR002625">
    <property type="entry name" value="Smr_dom"/>
</dbReference>
<evidence type="ECO:0000313" key="3">
    <source>
        <dbReference type="EMBL" id="POF62562.1"/>
    </source>
</evidence>
<dbReference type="AlphaFoldDB" id="A0A2S3W122"/>
<dbReference type="PANTHER" id="PTHR35562:SF2">
    <property type="entry name" value="DNA ENDONUCLEASE SMRA-RELATED"/>
    <property type="match status" value="1"/>
</dbReference>
<evidence type="ECO:0000259" key="2">
    <source>
        <dbReference type="PROSITE" id="PS50828"/>
    </source>
</evidence>
<gene>
    <name evidence="3" type="ORF">KMAL_17710</name>
</gene>
<accession>A0A2S3W122</accession>
<evidence type="ECO:0000256" key="1">
    <source>
        <dbReference type="SAM" id="MobiDB-lite"/>
    </source>
</evidence>
<dbReference type="Pfam" id="PF01713">
    <property type="entry name" value="Smr"/>
    <property type="match status" value="1"/>
</dbReference>